<reference evidence="2" key="2">
    <citation type="journal article" date="2023" name="IMA Fungus">
        <title>Comparative genomic study of the Penicillium genus elucidates a diverse pangenome and 15 lateral gene transfer events.</title>
        <authorList>
            <person name="Petersen C."/>
            <person name="Sorensen T."/>
            <person name="Nielsen M.R."/>
            <person name="Sondergaard T.E."/>
            <person name="Sorensen J.L."/>
            <person name="Fitzpatrick D.A."/>
            <person name="Frisvad J.C."/>
            <person name="Nielsen K.L."/>
        </authorList>
    </citation>
    <scope>NUCLEOTIDE SEQUENCE</scope>
    <source>
        <strain evidence="2">IBT 3081</strain>
    </source>
</reference>
<dbReference type="EMBL" id="JAPZBT010000001">
    <property type="protein sequence ID" value="KAJ5383232.1"/>
    <property type="molecule type" value="Genomic_DNA"/>
</dbReference>
<evidence type="ECO:0000313" key="3">
    <source>
        <dbReference type="Proteomes" id="UP001147752"/>
    </source>
</evidence>
<evidence type="ECO:0000256" key="1">
    <source>
        <dbReference type="SAM" id="MobiDB-lite"/>
    </source>
</evidence>
<feature type="region of interest" description="Disordered" evidence="1">
    <location>
        <begin position="51"/>
        <end position="75"/>
    </location>
</feature>
<dbReference type="Proteomes" id="UP001147752">
    <property type="component" value="Unassembled WGS sequence"/>
</dbReference>
<dbReference type="RefSeq" id="XP_056583008.1">
    <property type="nucleotide sequence ID" value="XM_056718873.1"/>
</dbReference>
<gene>
    <name evidence="2" type="ORF">N7517_001143</name>
</gene>
<keyword evidence="3" id="KW-1185">Reference proteome</keyword>
<feature type="compositionally biased region" description="Acidic residues" evidence="1">
    <location>
        <begin position="637"/>
        <end position="654"/>
    </location>
</feature>
<organism evidence="2 3">
    <name type="scientific">Penicillium concentricum</name>
    <dbReference type="NCBI Taxonomy" id="293559"/>
    <lineage>
        <taxon>Eukaryota</taxon>
        <taxon>Fungi</taxon>
        <taxon>Dikarya</taxon>
        <taxon>Ascomycota</taxon>
        <taxon>Pezizomycotina</taxon>
        <taxon>Eurotiomycetes</taxon>
        <taxon>Eurotiomycetidae</taxon>
        <taxon>Eurotiales</taxon>
        <taxon>Aspergillaceae</taxon>
        <taxon>Penicillium</taxon>
    </lineage>
</organism>
<accession>A0A9W9VIJ9</accession>
<dbReference type="GeneID" id="81458056"/>
<evidence type="ECO:0000313" key="2">
    <source>
        <dbReference type="EMBL" id="KAJ5383232.1"/>
    </source>
</evidence>
<dbReference type="AlphaFoldDB" id="A0A9W9VIJ9"/>
<protein>
    <submittedName>
        <fullName evidence="2">Uncharacterized protein</fullName>
    </submittedName>
</protein>
<feature type="region of interest" description="Disordered" evidence="1">
    <location>
        <begin position="629"/>
        <end position="664"/>
    </location>
</feature>
<reference evidence="2" key="1">
    <citation type="submission" date="2022-12" db="EMBL/GenBank/DDBJ databases">
        <authorList>
            <person name="Petersen C."/>
        </authorList>
    </citation>
    <scope>NUCLEOTIDE SEQUENCE</scope>
    <source>
        <strain evidence="2">IBT 3081</strain>
    </source>
</reference>
<comment type="caution">
    <text evidence="2">The sequence shown here is derived from an EMBL/GenBank/DDBJ whole genome shotgun (WGS) entry which is preliminary data.</text>
</comment>
<dbReference type="OrthoDB" id="4357450at2759"/>
<sequence>MAQGADQKPTLAERVKSFRNIDDQTWPLIILAELDNPSRDELVQRLRPDERVAAHSSMRGKPPTQPTPSTRGNNVQTFTPSISLLASMARQGSHRDSQANLYALAILAYQSGHSKFLVADELSKRQLTGKLRPGEESTLSAILISLNEKPSTPDGISVWARRENCTGQHISQMFAKFEHKWKSMPVTDDAKPHRRGYLSERSIWERPGLEIHDPDRPVLSTDVKTTLGWESHLEAMVAALSRLPVEVATDIVSRIGDAQCLQHTLWKDFPCEEHLVIFLLFHATPDQICQTTSFICEAVRKESVMFKSSETDGSELGEPREPNMTFELIPWDQHGIRSRRDLVVFWLSYYQPHALQFCERSPFLHLLLEPISDVSAPSFVEVSSNNKSVGIASRTTLDILIKAGMKSEPTSDRSHDSYPIIEEENLCHPDQPFCYSFPEWQTASLYRNDWLPAFYLTNHLIKDQDREIRAEIKTFDGGLDEYHETGDKNCGFIPWKTGKAGELDGTVQDIWEIAQKVDSESFEGYDCEFICIDQKSAVDMKVIYVISDDFGLKTGRRKWAQLKDLPNPRMHGITFARIHARDAHVQSCEMPLFTKRAYEYKLQHFIRPDLRPHGRLRWGCDYVDGNGNPVQLKDDVNPEEEEDSPVETDEEDDDGPVHPAFLFG</sequence>
<name>A0A9W9VIJ9_9EURO</name>
<proteinExistence type="predicted"/>